<proteinExistence type="predicted"/>
<feature type="compositionally biased region" description="Polar residues" evidence="1">
    <location>
        <begin position="42"/>
        <end position="60"/>
    </location>
</feature>
<accession>A0A1B6DLK6</accession>
<organism evidence="2">
    <name type="scientific">Clastoptera arizonana</name>
    <name type="common">Arizona spittle bug</name>
    <dbReference type="NCBI Taxonomy" id="38151"/>
    <lineage>
        <taxon>Eukaryota</taxon>
        <taxon>Metazoa</taxon>
        <taxon>Ecdysozoa</taxon>
        <taxon>Arthropoda</taxon>
        <taxon>Hexapoda</taxon>
        <taxon>Insecta</taxon>
        <taxon>Pterygota</taxon>
        <taxon>Neoptera</taxon>
        <taxon>Paraneoptera</taxon>
        <taxon>Hemiptera</taxon>
        <taxon>Auchenorrhyncha</taxon>
        <taxon>Cercopoidea</taxon>
        <taxon>Clastopteridae</taxon>
        <taxon>Clastoptera</taxon>
    </lineage>
</organism>
<feature type="compositionally biased region" description="Basic and acidic residues" evidence="1">
    <location>
        <begin position="1"/>
        <end position="11"/>
    </location>
</feature>
<dbReference type="EMBL" id="GEDC01010735">
    <property type="protein sequence ID" value="JAS26563.1"/>
    <property type="molecule type" value="Transcribed_RNA"/>
</dbReference>
<evidence type="ECO:0000313" key="2">
    <source>
        <dbReference type="EMBL" id="JAS26563.1"/>
    </source>
</evidence>
<name>A0A1B6DLK6_9HEMI</name>
<feature type="non-terminal residue" evidence="2">
    <location>
        <position position="1"/>
    </location>
</feature>
<sequence length="150" mass="16084">PIGFTRRDLAQHYHTHTPSQSEYSRPPSYRSRTSSTRPSCNPDPNNSIGTHSRDPSQLSGSDPGLGSSAVNVITVMGHNPDHNDSIIKMVPEENLAPLTLVSKSKDSNLVTIVQTTSETTGPVIVTISGTENDGGTSQCCDTEMEILAHL</sequence>
<gene>
    <name evidence="2" type="ORF">g.20799</name>
</gene>
<feature type="region of interest" description="Disordered" evidence="1">
    <location>
        <begin position="1"/>
        <end position="69"/>
    </location>
</feature>
<protein>
    <submittedName>
        <fullName evidence="2">Uncharacterized protein</fullName>
    </submittedName>
</protein>
<feature type="compositionally biased region" description="Low complexity" evidence="1">
    <location>
        <begin position="18"/>
        <end position="39"/>
    </location>
</feature>
<evidence type="ECO:0000256" key="1">
    <source>
        <dbReference type="SAM" id="MobiDB-lite"/>
    </source>
</evidence>
<dbReference type="AlphaFoldDB" id="A0A1B6DLK6"/>
<reference evidence="2" key="1">
    <citation type="submission" date="2015-12" db="EMBL/GenBank/DDBJ databases">
        <title>De novo transcriptome assembly of four potential Pierce s Disease insect vectors from Arizona vineyards.</title>
        <authorList>
            <person name="Tassone E.E."/>
        </authorList>
    </citation>
    <scope>NUCLEOTIDE SEQUENCE</scope>
</reference>